<protein>
    <submittedName>
        <fullName evidence="1">Uncharacterized protein</fullName>
    </submittedName>
</protein>
<dbReference type="AlphaFoldDB" id="X1MP12"/>
<proteinExistence type="predicted"/>
<evidence type="ECO:0000313" key="1">
    <source>
        <dbReference type="EMBL" id="GAI33382.1"/>
    </source>
</evidence>
<feature type="non-terminal residue" evidence="1">
    <location>
        <position position="1"/>
    </location>
</feature>
<sequence>REVKKIYQQLDLHWTPEYEKKLSDYINSIANYEKNVYNITNEDREMIYSNCKEIIEKWGY</sequence>
<dbReference type="InterPro" id="IPR027417">
    <property type="entry name" value="P-loop_NTPase"/>
</dbReference>
<dbReference type="EMBL" id="BARV01031000">
    <property type="protein sequence ID" value="GAI33382.1"/>
    <property type="molecule type" value="Genomic_DNA"/>
</dbReference>
<dbReference type="Gene3D" id="3.40.50.300">
    <property type="entry name" value="P-loop containing nucleotide triphosphate hydrolases"/>
    <property type="match status" value="1"/>
</dbReference>
<accession>X1MP12</accession>
<organism evidence="1">
    <name type="scientific">marine sediment metagenome</name>
    <dbReference type="NCBI Taxonomy" id="412755"/>
    <lineage>
        <taxon>unclassified sequences</taxon>
        <taxon>metagenomes</taxon>
        <taxon>ecological metagenomes</taxon>
    </lineage>
</organism>
<comment type="caution">
    <text evidence="1">The sequence shown here is derived from an EMBL/GenBank/DDBJ whole genome shotgun (WGS) entry which is preliminary data.</text>
</comment>
<reference evidence="1" key="1">
    <citation type="journal article" date="2014" name="Front. Microbiol.">
        <title>High frequency of phylogenetically diverse reductive dehalogenase-homologous genes in deep subseafloor sedimentary metagenomes.</title>
        <authorList>
            <person name="Kawai M."/>
            <person name="Futagami T."/>
            <person name="Toyoda A."/>
            <person name="Takaki Y."/>
            <person name="Nishi S."/>
            <person name="Hori S."/>
            <person name="Arai W."/>
            <person name="Tsubouchi T."/>
            <person name="Morono Y."/>
            <person name="Uchiyama I."/>
            <person name="Ito T."/>
            <person name="Fujiyama A."/>
            <person name="Inagaki F."/>
            <person name="Takami H."/>
        </authorList>
    </citation>
    <scope>NUCLEOTIDE SEQUENCE</scope>
    <source>
        <strain evidence="1">Expedition CK06-06</strain>
    </source>
</reference>
<gene>
    <name evidence="1" type="ORF">S06H3_49124</name>
</gene>
<name>X1MP12_9ZZZZ</name>